<evidence type="ECO:0000256" key="4">
    <source>
        <dbReference type="SAM" id="SignalP"/>
    </source>
</evidence>
<evidence type="ECO:0000313" key="6">
    <source>
        <dbReference type="EMBL" id="SDG49529.1"/>
    </source>
</evidence>
<dbReference type="InterPro" id="IPR011990">
    <property type="entry name" value="TPR-like_helical_dom_sf"/>
</dbReference>
<feature type="domain" description="FimV N-terminal" evidence="5">
    <location>
        <begin position="24"/>
        <end position="130"/>
    </location>
</feature>
<dbReference type="Gene3D" id="1.25.40.10">
    <property type="entry name" value="Tetratricopeptide repeat domain"/>
    <property type="match status" value="1"/>
</dbReference>
<dbReference type="Gene3D" id="3.10.350.10">
    <property type="entry name" value="LysM domain"/>
    <property type="match status" value="1"/>
</dbReference>
<dbReference type="EMBL" id="FNCI01000016">
    <property type="protein sequence ID" value="SDG49529.1"/>
    <property type="molecule type" value="Genomic_DNA"/>
</dbReference>
<organism evidence="6 7">
    <name type="scientific">Onishia taeanensis</name>
    <dbReference type="NCBI Taxonomy" id="284577"/>
    <lineage>
        <taxon>Bacteria</taxon>
        <taxon>Pseudomonadati</taxon>
        <taxon>Pseudomonadota</taxon>
        <taxon>Gammaproteobacteria</taxon>
        <taxon>Oceanospirillales</taxon>
        <taxon>Halomonadaceae</taxon>
        <taxon>Onishia</taxon>
    </lineage>
</organism>
<sequence>MNRKFSLVILLTSLSAMSPLAWSLGVGDAKVGSALGAPLEATIPLTDTQGVSAQNLTVSLADADGYRRAGLERSLLVDALTLSVVPQSGGLSVRVQSSRAVRTPYLDLLVDIDGPDGVIQRQVTLLFDPPGFGSQSATPALPSPQQASSPQAEPLQTSMAPRERDPGYVESGETLWSVAERLRPDADISISQMMLALLDANPEAFPGGNINRLRAGYVLNVPTREQMTSRSTEEAWQQVQAQNSAFARGEPVPAFASSTTSQQAPDSADATVDKAAAKPDRGDAGAASGLVQADAPSSQAPQASAAASQDQPATQRLTLLTDAQVASEAAAGASGANEQNQRLDRLEAQLSLSQQSLAAMRDERDRAEAELASLREDVASLQASLSALAERQASSATEDASVAQSESAAQAASEPAATGLADRYLMPLWTSLGQMVRSLSFQLAGLGVLVLLALWWLVRRRRGADQTRATEQVSASAASSAAESQKAKNGSASERFVPDAREALMPRAEAVSEADIFIAYGRYEKAQALLEESLNAEPGRHDLRLKLVKTLVEQGYWQQAHEQAEHLADDNDAARQAELERLMALERAVPTPSAGEASSGGGDADGPTQFSAADDAGASTPIDLAPIESMETFRPPIEREPIAFDGKGRHARPSWQEGKEVDSEQISEALKEASRDKAESSSDTTAAEAPDEPRGISLGEEAEVEAETGRDETERSVSEEPPGKQPDLGDSDEASSEDGEPAASTNDRVIDYHPPSLEADPAVPEETLMQPSVEFPQSQTSADQYAVSFGDEGALSDDEDTPAVGEDAGSNLAELMRQADTPARRSAFAVDEQELDIEEVAFEPLHLDNGQPADPRPEAQVLVSDAESLLEKGDHDQAQALLARALEEGDGVTREQASRLIAQHNL</sequence>
<keyword evidence="1" id="KW-0175">Coiled coil</keyword>
<gene>
    <name evidence="6" type="ORF">SAMN05216571_1162</name>
</gene>
<name>A0A1G7UQW9_9GAMM</name>
<feature type="compositionally biased region" description="Basic and acidic residues" evidence="2">
    <location>
        <begin position="669"/>
        <end position="680"/>
    </location>
</feature>
<keyword evidence="7" id="KW-1185">Reference proteome</keyword>
<feature type="region of interest" description="Disordered" evidence="2">
    <location>
        <begin position="133"/>
        <end position="169"/>
    </location>
</feature>
<keyword evidence="4" id="KW-0732">Signal</keyword>
<feature type="region of interest" description="Disordered" evidence="2">
    <location>
        <begin position="252"/>
        <end position="312"/>
    </location>
</feature>
<reference evidence="6 7" key="1">
    <citation type="submission" date="2016-10" db="EMBL/GenBank/DDBJ databases">
        <authorList>
            <person name="de Groot N.N."/>
        </authorList>
    </citation>
    <scope>NUCLEOTIDE SEQUENCE [LARGE SCALE GENOMIC DNA]</scope>
    <source>
        <strain evidence="6 7">BH539</strain>
    </source>
</reference>
<feature type="region of interest" description="Disordered" evidence="2">
    <location>
        <begin position="468"/>
        <end position="494"/>
    </location>
</feature>
<dbReference type="Proteomes" id="UP000198641">
    <property type="component" value="Unassembled WGS sequence"/>
</dbReference>
<evidence type="ECO:0000313" key="7">
    <source>
        <dbReference type="Proteomes" id="UP000198641"/>
    </source>
</evidence>
<dbReference type="CDD" id="cd00118">
    <property type="entry name" value="LysM"/>
    <property type="match status" value="1"/>
</dbReference>
<dbReference type="NCBIfam" id="TIGR03505">
    <property type="entry name" value="FimV_core"/>
    <property type="match status" value="1"/>
</dbReference>
<feature type="compositionally biased region" description="Low complexity" evidence="2">
    <location>
        <begin position="474"/>
        <end position="484"/>
    </location>
</feature>
<accession>A0A1G7UQW9</accession>
<dbReference type="Pfam" id="PF25800">
    <property type="entry name" value="FimV_N"/>
    <property type="match status" value="1"/>
</dbReference>
<dbReference type="AlphaFoldDB" id="A0A1G7UQW9"/>
<keyword evidence="3" id="KW-0812">Transmembrane</keyword>
<feature type="compositionally biased region" description="Polar residues" evidence="2">
    <location>
        <begin position="256"/>
        <end position="265"/>
    </location>
</feature>
<feature type="region of interest" description="Disordered" evidence="2">
    <location>
        <begin position="589"/>
        <end position="807"/>
    </location>
</feature>
<feature type="region of interest" description="Disordered" evidence="2">
    <location>
        <begin position="397"/>
        <end position="416"/>
    </location>
</feature>
<feature type="compositionally biased region" description="Basic and acidic residues" evidence="2">
    <location>
        <begin position="707"/>
        <end position="722"/>
    </location>
</feature>
<feature type="compositionally biased region" description="Low complexity" evidence="2">
    <location>
        <begin position="292"/>
        <end position="312"/>
    </location>
</feature>
<evidence type="ECO:0000259" key="5">
    <source>
        <dbReference type="Pfam" id="PF25800"/>
    </source>
</evidence>
<dbReference type="STRING" id="284577.SAMN05216571_1162"/>
<feature type="transmembrane region" description="Helical" evidence="3">
    <location>
        <begin position="439"/>
        <end position="458"/>
    </location>
</feature>
<proteinExistence type="predicted"/>
<protein>
    <submittedName>
        <fullName evidence="6">FimV N-terminal domain-containing protein</fullName>
    </submittedName>
</protein>
<feature type="compositionally biased region" description="Basic and acidic residues" evidence="2">
    <location>
        <begin position="271"/>
        <end position="283"/>
    </location>
</feature>
<evidence type="ECO:0000256" key="2">
    <source>
        <dbReference type="SAM" id="MobiDB-lite"/>
    </source>
</evidence>
<evidence type="ECO:0000256" key="1">
    <source>
        <dbReference type="SAM" id="Coils"/>
    </source>
</evidence>
<dbReference type="InterPro" id="IPR018392">
    <property type="entry name" value="LysM"/>
</dbReference>
<dbReference type="InterPro" id="IPR020012">
    <property type="entry name" value="LysM_FimV"/>
</dbReference>
<keyword evidence="3" id="KW-0472">Membrane</keyword>
<feature type="compositionally biased region" description="Low complexity" evidence="2">
    <location>
        <begin position="134"/>
        <end position="156"/>
    </location>
</feature>
<dbReference type="InterPro" id="IPR036779">
    <property type="entry name" value="LysM_dom_sf"/>
</dbReference>
<feature type="signal peptide" evidence="4">
    <location>
        <begin position="1"/>
        <end position="21"/>
    </location>
</feature>
<feature type="compositionally biased region" description="Acidic residues" evidence="2">
    <location>
        <begin position="729"/>
        <end position="740"/>
    </location>
</feature>
<dbReference type="OrthoDB" id="5298707at2"/>
<feature type="compositionally biased region" description="Basic and acidic residues" evidence="2">
    <location>
        <begin position="636"/>
        <end position="648"/>
    </location>
</feature>
<feature type="chain" id="PRO_5011478085" evidence="4">
    <location>
        <begin position="22"/>
        <end position="906"/>
    </location>
</feature>
<evidence type="ECO:0000256" key="3">
    <source>
        <dbReference type="SAM" id="Phobius"/>
    </source>
</evidence>
<dbReference type="InterPro" id="IPR057840">
    <property type="entry name" value="FimV_N"/>
</dbReference>
<dbReference type="RefSeq" id="WP_092528286.1">
    <property type="nucleotide sequence ID" value="NZ_FNCI01000016.1"/>
</dbReference>
<feature type="coiled-coil region" evidence="1">
    <location>
        <begin position="336"/>
        <end position="391"/>
    </location>
</feature>
<keyword evidence="3" id="KW-1133">Transmembrane helix</keyword>